<organism evidence="4 5">
    <name type="scientific">Brevibacillus agri</name>
    <dbReference type="NCBI Taxonomy" id="51101"/>
    <lineage>
        <taxon>Bacteria</taxon>
        <taxon>Bacillati</taxon>
        <taxon>Bacillota</taxon>
        <taxon>Bacilli</taxon>
        <taxon>Bacillales</taxon>
        <taxon>Paenibacillaceae</taxon>
        <taxon>Brevibacillus</taxon>
    </lineage>
</organism>
<dbReference type="Pfam" id="PF00296">
    <property type="entry name" value="Bac_luciferase"/>
    <property type="match status" value="1"/>
</dbReference>
<dbReference type="GeneID" id="82811748"/>
<evidence type="ECO:0000313" key="5">
    <source>
        <dbReference type="Proteomes" id="UP000276178"/>
    </source>
</evidence>
<evidence type="ECO:0000256" key="1">
    <source>
        <dbReference type="ARBA" id="ARBA00007789"/>
    </source>
</evidence>
<dbReference type="InterPro" id="IPR011251">
    <property type="entry name" value="Luciferase-like_dom"/>
</dbReference>
<dbReference type="Proteomes" id="UP000317180">
    <property type="component" value="Unassembled WGS sequence"/>
</dbReference>
<sequence>MTLEKLSVLDLSPIYGGVDPAVALRQSVLLAQTAEALGYCRYWVSEHHDMPGLASSAPEVLLAHIGAQTSSIRIGSGAVLLPHYKPYKVAEAFHLLSTLYPGRIDLGVGRAPGGSAHATMALNDHFLQQVGRMPELVAQLAALLGHAFTVEGEPVLARPLPPQPPQLWLLGTNQKSAGYAAANGAGYAFGLFMSEAEGEDVIAAYKRDYKPSVRQPKPEVIVAVGVICAETMEEASACAQASSAAFRRPPIAGDPLFVREKLQELAERYQAAEIMVITDIPDYAKRLRSYELIAHSVFNLGSPACRQT</sequence>
<dbReference type="CDD" id="cd00347">
    <property type="entry name" value="Flavin_utilizing_monoxygenases"/>
    <property type="match status" value="1"/>
</dbReference>
<dbReference type="InterPro" id="IPR050766">
    <property type="entry name" value="Bact_Lucif_Oxidored"/>
</dbReference>
<dbReference type="GO" id="GO:0016705">
    <property type="term" value="F:oxidoreductase activity, acting on paired donors, with incorporation or reduction of molecular oxygen"/>
    <property type="evidence" value="ECO:0007669"/>
    <property type="project" value="InterPro"/>
</dbReference>
<evidence type="ECO:0000259" key="2">
    <source>
        <dbReference type="Pfam" id="PF00296"/>
    </source>
</evidence>
<keyword evidence="4" id="KW-0560">Oxidoreductase</keyword>
<dbReference type="RefSeq" id="WP_005829526.1">
    <property type="nucleotide sequence ID" value="NZ_BJOD01000008.1"/>
</dbReference>
<dbReference type="AlphaFoldDB" id="A0A3M8AA48"/>
<comment type="caution">
    <text evidence="4">The sequence shown here is derived from an EMBL/GenBank/DDBJ whole genome shotgun (WGS) entry which is preliminary data.</text>
</comment>
<dbReference type="InterPro" id="IPR019949">
    <property type="entry name" value="CmoO-like"/>
</dbReference>
<proteinExistence type="predicted"/>
<dbReference type="EMBL" id="BJOD01000008">
    <property type="protein sequence ID" value="GED24812.1"/>
    <property type="molecule type" value="Genomic_DNA"/>
</dbReference>
<protein>
    <submittedName>
        <fullName evidence="4">MsnO8 family LLM class oxidoreductase</fullName>
        <ecNumber evidence="4">1.-.-.-</ecNumber>
    </submittedName>
</protein>
<evidence type="ECO:0000313" key="3">
    <source>
        <dbReference type="EMBL" id="GED24812.1"/>
    </source>
</evidence>
<evidence type="ECO:0000313" key="4">
    <source>
        <dbReference type="EMBL" id="RNB48086.1"/>
    </source>
</evidence>
<dbReference type="Proteomes" id="UP000276178">
    <property type="component" value="Unassembled WGS sequence"/>
</dbReference>
<evidence type="ECO:0000313" key="6">
    <source>
        <dbReference type="Proteomes" id="UP000317180"/>
    </source>
</evidence>
<accession>A0A3M8AA48</accession>
<name>A0A3M8AA48_9BACL</name>
<reference evidence="4 5" key="1">
    <citation type="submission" date="2018-10" db="EMBL/GenBank/DDBJ databases">
        <title>Phylogenomics of Brevibacillus.</title>
        <authorList>
            <person name="Dunlap C."/>
        </authorList>
    </citation>
    <scope>NUCLEOTIDE SEQUENCE [LARGE SCALE GENOMIC DNA]</scope>
    <source>
        <strain evidence="4 5">NRRL NRS 1219</strain>
    </source>
</reference>
<dbReference type="EMBL" id="RHHN01000089">
    <property type="protein sequence ID" value="RNB48086.1"/>
    <property type="molecule type" value="Genomic_DNA"/>
</dbReference>
<reference evidence="3 6" key="2">
    <citation type="submission" date="2019-06" db="EMBL/GenBank/DDBJ databases">
        <title>Whole genome shotgun sequence of Brevibacillus agri NBRC 15538.</title>
        <authorList>
            <person name="Hosoyama A."/>
            <person name="Uohara A."/>
            <person name="Ohji S."/>
            <person name="Ichikawa N."/>
        </authorList>
    </citation>
    <scope>NUCLEOTIDE SEQUENCE [LARGE SCALE GENOMIC DNA]</scope>
    <source>
        <strain evidence="3 6">NBRC 15538</strain>
    </source>
</reference>
<gene>
    <name evidence="3" type="ORF">BAG01nite_09140</name>
    <name evidence="4" type="ORF">EB820_23665</name>
</gene>
<dbReference type="NCBIfam" id="TIGR03558">
    <property type="entry name" value="oxido_grp_1"/>
    <property type="match status" value="1"/>
</dbReference>
<dbReference type="EC" id="1.-.-.-" evidence="4"/>
<feature type="domain" description="Luciferase-like" evidence="2">
    <location>
        <begin position="16"/>
        <end position="261"/>
    </location>
</feature>
<dbReference type="PANTHER" id="PTHR30137:SF20">
    <property type="entry name" value="N-ACETYL-S-ALKYLCYSTEINE MONOOXYGENASE"/>
    <property type="match status" value="1"/>
</dbReference>
<dbReference type="GO" id="GO:0005829">
    <property type="term" value="C:cytosol"/>
    <property type="evidence" value="ECO:0007669"/>
    <property type="project" value="TreeGrafter"/>
</dbReference>
<comment type="similarity">
    <text evidence="1">To bacterial alkanal monooxygenase alpha and beta chains.</text>
</comment>
<dbReference type="OrthoDB" id="9780518at2"/>
<keyword evidence="6" id="KW-1185">Reference proteome</keyword>
<dbReference type="InterPro" id="IPR036661">
    <property type="entry name" value="Luciferase-like_sf"/>
</dbReference>
<dbReference type="PANTHER" id="PTHR30137">
    <property type="entry name" value="LUCIFERASE-LIKE MONOOXYGENASE"/>
    <property type="match status" value="1"/>
</dbReference>
<dbReference type="Gene3D" id="3.20.20.30">
    <property type="entry name" value="Luciferase-like domain"/>
    <property type="match status" value="1"/>
</dbReference>
<dbReference type="SUPFAM" id="SSF51679">
    <property type="entry name" value="Bacterial luciferase-like"/>
    <property type="match status" value="1"/>
</dbReference>